<evidence type="ECO:0000313" key="3">
    <source>
        <dbReference type="Proteomes" id="UP000494256"/>
    </source>
</evidence>
<comment type="caution">
    <text evidence="2">The sequence shown here is derived from an EMBL/GenBank/DDBJ whole genome shotgun (WGS) entry which is preliminary data.</text>
</comment>
<feature type="region of interest" description="Disordered" evidence="1">
    <location>
        <begin position="1"/>
        <end position="25"/>
    </location>
</feature>
<proteinExistence type="predicted"/>
<dbReference type="AlphaFoldDB" id="A0A8S1B644"/>
<evidence type="ECO:0000313" key="2">
    <source>
        <dbReference type="EMBL" id="CAB3257154.1"/>
    </source>
</evidence>
<name>A0A8S1B644_ARCPL</name>
<dbReference type="EMBL" id="CADEBD010000530">
    <property type="protein sequence ID" value="CAB3257154.1"/>
    <property type="molecule type" value="Genomic_DNA"/>
</dbReference>
<dbReference type="Proteomes" id="UP000494256">
    <property type="component" value="Unassembled WGS sequence"/>
</dbReference>
<sequence length="76" mass="8403">MARSRGRVASGNDPDPVVTPRQLHPATPYRQVRTLVLAESWARALCALPPLTLTRRGVQRPLQTLPSSGVLYRNSK</sequence>
<accession>A0A8S1B644</accession>
<gene>
    <name evidence="2" type="ORF">APLA_LOCUS15821</name>
</gene>
<reference evidence="2 3" key="1">
    <citation type="submission" date="2020-04" db="EMBL/GenBank/DDBJ databases">
        <authorList>
            <person name="Wallbank WR R."/>
            <person name="Pardo Diaz C."/>
            <person name="Kozak K."/>
            <person name="Martin S."/>
            <person name="Jiggins C."/>
            <person name="Moest M."/>
            <person name="Warren A I."/>
            <person name="Byers J.R.P. K."/>
            <person name="Montejo-Kovacevich G."/>
            <person name="Yen C E."/>
        </authorList>
    </citation>
    <scope>NUCLEOTIDE SEQUENCE [LARGE SCALE GENOMIC DNA]</scope>
</reference>
<dbReference type="OrthoDB" id="7345025at2759"/>
<protein>
    <submittedName>
        <fullName evidence="2">Uncharacterized protein</fullName>
    </submittedName>
</protein>
<evidence type="ECO:0000256" key="1">
    <source>
        <dbReference type="SAM" id="MobiDB-lite"/>
    </source>
</evidence>
<organism evidence="2 3">
    <name type="scientific">Arctia plantaginis</name>
    <name type="common">Wood tiger moth</name>
    <name type="synonym">Phalaena plantaginis</name>
    <dbReference type="NCBI Taxonomy" id="874455"/>
    <lineage>
        <taxon>Eukaryota</taxon>
        <taxon>Metazoa</taxon>
        <taxon>Ecdysozoa</taxon>
        <taxon>Arthropoda</taxon>
        <taxon>Hexapoda</taxon>
        <taxon>Insecta</taxon>
        <taxon>Pterygota</taxon>
        <taxon>Neoptera</taxon>
        <taxon>Endopterygota</taxon>
        <taxon>Lepidoptera</taxon>
        <taxon>Glossata</taxon>
        <taxon>Ditrysia</taxon>
        <taxon>Noctuoidea</taxon>
        <taxon>Erebidae</taxon>
        <taxon>Arctiinae</taxon>
        <taxon>Arctia</taxon>
    </lineage>
</organism>